<evidence type="ECO:0000313" key="3">
    <source>
        <dbReference type="Proteomes" id="UP001154282"/>
    </source>
</evidence>
<dbReference type="Proteomes" id="UP001154282">
    <property type="component" value="Unassembled WGS sequence"/>
</dbReference>
<organism evidence="2 3">
    <name type="scientific">Linum tenue</name>
    <dbReference type="NCBI Taxonomy" id="586396"/>
    <lineage>
        <taxon>Eukaryota</taxon>
        <taxon>Viridiplantae</taxon>
        <taxon>Streptophyta</taxon>
        <taxon>Embryophyta</taxon>
        <taxon>Tracheophyta</taxon>
        <taxon>Spermatophyta</taxon>
        <taxon>Magnoliopsida</taxon>
        <taxon>eudicotyledons</taxon>
        <taxon>Gunneridae</taxon>
        <taxon>Pentapetalae</taxon>
        <taxon>rosids</taxon>
        <taxon>fabids</taxon>
        <taxon>Malpighiales</taxon>
        <taxon>Linaceae</taxon>
        <taxon>Linum</taxon>
    </lineage>
</organism>
<feature type="region of interest" description="Disordered" evidence="1">
    <location>
        <begin position="1"/>
        <end position="20"/>
    </location>
</feature>
<gene>
    <name evidence="2" type="ORF">LITE_LOCUS41834</name>
</gene>
<reference evidence="2" key="1">
    <citation type="submission" date="2022-08" db="EMBL/GenBank/DDBJ databases">
        <authorList>
            <person name="Gutierrez-Valencia J."/>
        </authorList>
    </citation>
    <scope>NUCLEOTIDE SEQUENCE</scope>
</reference>
<evidence type="ECO:0000256" key="1">
    <source>
        <dbReference type="SAM" id="MobiDB-lite"/>
    </source>
</evidence>
<keyword evidence="3" id="KW-1185">Reference proteome</keyword>
<feature type="compositionally biased region" description="Basic and acidic residues" evidence="1">
    <location>
        <begin position="76"/>
        <end position="94"/>
    </location>
</feature>
<evidence type="ECO:0000313" key="2">
    <source>
        <dbReference type="EMBL" id="CAI0540773.1"/>
    </source>
</evidence>
<proteinExistence type="predicted"/>
<accession>A0AAV0Q618</accession>
<comment type="caution">
    <text evidence="2">The sequence shown here is derived from an EMBL/GenBank/DDBJ whole genome shotgun (WGS) entry which is preliminary data.</text>
</comment>
<name>A0AAV0Q618_9ROSI</name>
<dbReference type="AlphaFoldDB" id="A0AAV0Q618"/>
<dbReference type="EMBL" id="CAMGYJ010000009">
    <property type="protein sequence ID" value="CAI0540773.1"/>
    <property type="molecule type" value="Genomic_DNA"/>
</dbReference>
<feature type="region of interest" description="Disordered" evidence="1">
    <location>
        <begin position="57"/>
        <end position="94"/>
    </location>
</feature>
<feature type="compositionally biased region" description="Low complexity" evidence="1">
    <location>
        <begin position="57"/>
        <end position="68"/>
    </location>
</feature>
<protein>
    <submittedName>
        <fullName evidence="2">Uncharacterized protein</fullName>
    </submittedName>
</protein>
<sequence>QGPAEHSGLTFSVWDHRPRGQGALSQPVDILRFRPVLQDPLPPNDSWNPFSLVLKTGSGSFGSPTSSPMVMSRSHGQHESPHEESRRDEFSVGA</sequence>
<feature type="non-terminal residue" evidence="2">
    <location>
        <position position="1"/>
    </location>
</feature>